<organism evidence="1 2">
    <name type="scientific">Pochonia chlamydosporia 170</name>
    <dbReference type="NCBI Taxonomy" id="1380566"/>
    <lineage>
        <taxon>Eukaryota</taxon>
        <taxon>Fungi</taxon>
        <taxon>Dikarya</taxon>
        <taxon>Ascomycota</taxon>
        <taxon>Pezizomycotina</taxon>
        <taxon>Sordariomycetes</taxon>
        <taxon>Hypocreomycetidae</taxon>
        <taxon>Hypocreales</taxon>
        <taxon>Clavicipitaceae</taxon>
        <taxon>Pochonia</taxon>
    </lineage>
</organism>
<evidence type="ECO:0000313" key="1">
    <source>
        <dbReference type="EMBL" id="OAQ61087.1"/>
    </source>
</evidence>
<proteinExistence type="predicted"/>
<sequence>MARVAEVWDYRSMVPFNPLSRCGPGNMGSCHGLRERDPLSRKFAKASISLARSKSRNIEF</sequence>
<protein>
    <submittedName>
        <fullName evidence="1">Uncharacterized protein</fullName>
    </submittedName>
</protein>
<name>A0A179F6R2_METCM</name>
<dbReference type="Proteomes" id="UP000078397">
    <property type="component" value="Unassembled WGS sequence"/>
</dbReference>
<dbReference type="AlphaFoldDB" id="A0A179F6R2"/>
<dbReference type="EMBL" id="LSBJ02000001">
    <property type="protein sequence ID" value="OAQ61087.1"/>
    <property type="molecule type" value="Genomic_DNA"/>
</dbReference>
<evidence type="ECO:0000313" key="2">
    <source>
        <dbReference type="Proteomes" id="UP000078397"/>
    </source>
</evidence>
<dbReference type="KEGG" id="pchm:VFPPC_16697"/>
<dbReference type="RefSeq" id="XP_018138896.1">
    <property type="nucleotide sequence ID" value="XM_018294450.1"/>
</dbReference>
<gene>
    <name evidence="1" type="ORF">VFPPC_16697</name>
</gene>
<dbReference type="GeneID" id="28858444"/>
<comment type="caution">
    <text evidence="1">The sequence shown here is derived from an EMBL/GenBank/DDBJ whole genome shotgun (WGS) entry which is preliminary data.</text>
</comment>
<keyword evidence="2" id="KW-1185">Reference proteome</keyword>
<accession>A0A179F6R2</accession>
<reference evidence="1 2" key="1">
    <citation type="journal article" date="2016" name="PLoS Pathog.">
        <title>Biosynthesis of antibiotic leucinostatins in bio-control fungus Purpureocillium lilacinum and their inhibition on phytophthora revealed by genome mining.</title>
        <authorList>
            <person name="Wang G."/>
            <person name="Liu Z."/>
            <person name="Lin R."/>
            <person name="Li E."/>
            <person name="Mao Z."/>
            <person name="Ling J."/>
            <person name="Yang Y."/>
            <person name="Yin W.B."/>
            <person name="Xie B."/>
        </authorList>
    </citation>
    <scope>NUCLEOTIDE SEQUENCE [LARGE SCALE GENOMIC DNA]</scope>
    <source>
        <strain evidence="1">170</strain>
    </source>
</reference>